<evidence type="ECO:0000256" key="4">
    <source>
        <dbReference type="ARBA" id="ARBA00022825"/>
    </source>
</evidence>
<dbReference type="PROSITE" id="PS00136">
    <property type="entry name" value="SUBTILASE_ASP"/>
    <property type="match status" value="1"/>
</dbReference>
<dbReference type="PANTHER" id="PTHR43399">
    <property type="entry name" value="SUBTILISIN-RELATED"/>
    <property type="match status" value="1"/>
</dbReference>
<evidence type="ECO:0000256" key="6">
    <source>
        <dbReference type="RuleBase" id="RU003355"/>
    </source>
</evidence>
<dbReference type="PROSITE" id="PS00137">
    <property type="entry name" value="SUBTILASE_HIS"/>
    <property type="match status" value="1"/>
</dbReference>
<dbReference type="GO" id="GO:0004252">
    <property type="term" value="F:serine-type endopeptidase activity"/>
    <property type="evidence" value="ECO:0007669"/>
    <property type="project" value="UniProtKB-UniRule"/>
</dbReference>
<name>A0A172TP65_9BACL</name>
<feature type="active site" description="Charge relay system" evidence="5">
    <location>
        <position position="72"/>
    </location>
</feature>
<evidence type="ECO:0000256" key="3">
    <source>
        <dbReference type="ARBA" id="ARBA00022801"/>
    </source>
</evidence>
<dbReference type="InterPro" id="IPR023827">
    <property type="entry name" value="Peptidase_S8_Asp-AS"/>
</dbReference>
<dbReference type="InterPro" id="IPR051048">
    <property type="entry name" value="Peptidase_S8/S53_subtilisin"/>
</dbReference>
<dbReference type="PANTHER" id="PTHR43399:SF4">
    <property type="entry name" value="CELL WALL-ASSOCIATED PROTEASE"/>
    <property type="match status" value="1"/>
</dbReference>
<dbReference type="Gene3D" id="3.40.50.200">
    <property type="entry name" value="Peptidase S8/S53 domain"/>
    <property type="match status" value="1"/>
</dbReference>
<keyword evidence="4 5" id="KW-0720">Serine protease</keyword>
<evidence type="ECO:0000313" key="9">
    <source>
        <dbReference type="Proteomes" id="UP000076927"/>
    </source>
</evidence>
<dbReference type="PROSITE" id="PS51892">
    <property type="entry name" value="SUBTILASE"/>
    <property type="match status" value="1"/>
</dbReference>
<dbReference type="Pfam" id="PF00082">
    <property type="entry name" value="Peptidase_S8"/>
    <property type="match status" value="1"/>
</dbReference>
<evidence type="ECO:0000256" key="1">
    <source>
        <dbReference type="ARBA" id="ARBA00011073"/>
    </source>
</evidence>
<evidence type="ECO:0000256" key="2">
    <source>
        <dbReference type="ARBA" id="ARBA00022670"/>
    </source>
</evidence>
<keyword evidence="2 5" id="KW-0645">Protease</keyword>
<dbReference type="KEGG" id="pswu:SY83_06960"/>
<protein>
    <recommendedName>
        <fullName evidence="7">Peptidase S8/S53 domain-containing protein</fullName>
    </recommendedName>
</protein>
<reference evidence="8 9" key="1">
    <citation type="submission" date="2015-01" db="EMBL/GenBank/DDBJ databases">
        <title>Paenibacillus swuensis/DY6/whole genome sequencing.</title>
        <authorList>
            <person name="Kim M.K."/>
            <person name="Srinivasan S."/>
            <person name="Lee J.-J."/>
        </authorList>
    </citation>
    <scope>NUCLEOTIDE SEQUENCE [LARGE SCALE GENOMIC DNA]</scope>
    <source>
        <strain evidence="8 9">DY6</strain>
    </source>
</reference>
<dbReference type="SUPFAM" id="SSF52743">
    <property type="entry name" value="Subtilisin-like"/>
    <property type="match status" value="1"/>
</dbReference>
<dbReference type="GO" id="GO:0006508">
    <property type="term" value="P:proteolysis"/>
    <property type="evidence" value="ECO:0007669"/>
    <property type="project" value="UniProtKB-KW"/>
</dbReference>
<dbReference type="InterPro" id="IPR000209">
    <property type="entry name" value="Peptidase_S8/S53_dom"/>
</dbReference>
<dbReference type="InterPro" id="IPR015500">
    <property type="entry name" value="Peptidase_S8_subtilisin-rel"/>
</dbReference>
<feature type="active site" description="Charge relay system" evidence="5">
    <location>
        <position position="236"/>
    </location>
</feature>
<evidence type="ECO:0000259" key="7">
    <source>
        <dbReference type="Pfam" id="PF00082"/>
    </source>
</evidence>
<evidence type="ECO:0000256" key="5">
    <source>
        <dbReference type="PROSITE-ProRule" id="PRU01240"/>
    </source>
</evidence>
<dbReference type="PROSITE" id="PS00138">
    <property type="entry name" value="SUBTILASE_SER"/>
    <property type="match status" value="1"/>
</dbReference>
<evidence type="ECO:0000313" key="8">
    <source>
        <dbReference type="EMBL" id="ANE48772.1"/>
    </source>
</evidence>
<feature type="domain" description="Peptidase S8/S53" evidence="7">
    <location>
        <begin position="29"/>
        <end position="255"/>
    </location>
</feature>
<feature type="active site" description="Charge relay system" evidence="5">
    <location>
        <position position="36"/>
    </location>
</feature>
<keyword evidence="3 5" id="KW-0378">Hydrolase</keyword>
<keyword evidence="9" id="KW-1185">Reference proteome</keyword>
<dbReference type="PRINTS" id="PR00723">
    <property type="entry name" value="SUBTILISIN"/>
</dbReference>
<sequence>MVPFANEVPLGIYQIDAPDYWNIGYFGFGSVIAVLDTGCDVNHPDLQGRIIGTLNFTTEGNSQTDVRDFNGHGTHVAGTIAANLNGIGVAGAAPATRLLIIKVLDGQGNGNSDVLTYAINIAVGWTGPNGERVRVINMSLGSPVNYPPLQNAIINAKGSGVLLVAAAGNNGDGNANTNEIAYPGYYPEVLEVGAYDPNTGVATFSNSNPQMDLIAPGVNVLSTFPGGSYAYISGTSMAAPHVSGGAAILIGVLEAGLGRAVTEPELYSELKRRTVSLGLSPNAQGNGLLRLFR</sequence>
<dbReference type="AlphaFoldDB" id="A0A172TP65"/>
<dbReference type="EMBL" id="CP011388">
    <property type="protein sequence ID" value="ANE48772.1"/>
    <property type="molecule type" value="Genomic_DNA"/>
</dbReference>
<dbReference type="InterPro" id="IPR036852">
    <property type="entry name" value="Peptidase_S8/S53_dom_sf"/>
</dbReference>
<accession>A0A172TP65</accession>
<organism evidence="8 9">
    <name type="scientific">Paenibacillus swuensis</name>
    <dbReference type="NCBI Taxonomy" id="1178515"/>
    <lineage>
        <taxon>Bacteria</taxon>
        <taxon>Bacillati</taxon>
        <taxon>Bacillota</taxon>
        <taxon>Bacilli</taxon>
        <taxon>Bacillales</taxon>
        <taxon>Paenibacillaceae</taxon>
        <taxon>Paenibacillus</taxon>
    </lineage>
</organism>
<comment type="similarity">
    <text evidence="1 5 6">Belongs to the peptidase S8 family.</text>
</comment>
<dbReference type="CDD" id="cd07477">
    <property type="entry name" value="Peptidases_S8_Subtilisin_subset"/>
    <property type="match status" value="1"/>
</dbReference>
<dbReference type="InterPro" id="IPR023828">
    <property type="entry name" value="Peptidase_S8_Ser-AS"/>
</dbReference>
<proteinExistence type="inferred from homology"/>
<dbReference type="InterPro" id="IPR034202">
    <property type="entry name" value="Subtilisin_Carlsberg-like"/>
</dbReference>
<dbReference type="InterPro" id="IPR022398">
    <property type="entry name" value="Peptidase_S8_His-AS"/>
</dbReference>
<dbReference type="STRING" id="1178515.SY83_06960"/>
<gene>
    <name evidence="8" type="ORF">SY83_06960</name>
</gene>
<dbReference type="PATRIC" id="fig|1178515.4.peg.1385"/>
<dbReference type="Proteomes" id="UP000076927">
    <property type="component" value="Chromosome"/>
</dbReference>